<sequence>MFFAIFEEVCICWFKKLNFYDRLMLIFFRVFNTHLNIYLYYPNVYRNMVISTDQHNHKID</sequence>
<name>A0A3M7PYP1_BRAPC</name>
<dbReference type="AlphaFoldDB" id="A0A3M7PYP1"/>
<evidence type="ECO:0000313" key="1">
    <source>
        <dbReference type="EMBL" id="RNA03778.1"/>
    </source>
</evidence>
<dbReference type="Proteomes" id="UP000276133">
    <property type="component" value="Unassembled WGS sequence"/>
</dbReference>
<accession>A0A3M7PYP1</accession>
<proteinExistence type="predicted"/>
<keyword evidence="2" id="KW-1185">Reference proteome</keyword>
<reference evidence="1 2" key="1">
    <citation type="journal article" date="2018" name="Sci. Rep.">
        <title>Genomic signatures of local adaptation to the degree of environmental predictability in rotifers.</title>
        <authorList>
            <person name="Franch-Gras L."/>
            <person name="Hahn C."/>
            <person name="Garcia-Roger E.M."/>
            <person name="Carmona M.J."/>
            <person name="Serra M."/>
            <person name="Gomez A."/>
        </authorList>
    </citation>
    <scope>NUCLEOTIDE SEQUENCE [LARGE SCALE GENOMIC DNA]</scope>
    <source>
        <strain evidence="1">HYR1</strain>
    </source>
</reference>
<evidence type="ECO:0000313" key="2">
    <source>
        <dbReference type="Proteomes" id="UP000276133"/>
    </source>
</evidence>
<comment type="caution">
    <text evidence="1">The sequence shown here is derived from an EMBL/GenBank/DDBJ whole genome shotgun (WGS) entry which is preliminary data.</text>
</comment>
<dbReference type="EMBL" id="REGN01008352">
    <property type="protein sequence ID" value="RNA03778.1"/>
    <property type="molecule type" value="Genomic_DNA"/>
</dbReference>
<protein>
    <submittedName>
        <fullName evidence="1">Uncharacterized protein</fullName>
    </submittedName>
</protein>
<organism evidence="1 2">
    <name type="scientific">Brachionus plicatilis</name>
    <name type="common">Marine rotifer</name>
    <name type="synonym">Brachionus muelleri</name>
    <dbReference type="NCBI Taxonomy" id="10195"/>
    <lineage>
        <taxon>Eukaryota</taxon>
        <taxon>Metazoa</taxon>
        <taxon>Spiralia</taxon>
        <taxon>Gnathifera</taxon>
        <taxon>Rotifera</taxon>
        <taxon>Eurotatoria</taxon>
        <taxon>Monogononta</taxon>
        <taxon>Pseudotrocha</taxon>
        <taxon>Ploima</taxon>
        <taxon>Brachionidae</taxon>
        <taxon>Brachionus</taxon>
    </lineage>
</organism>
<gene>
    <name evidence="1" type="ORF">BpHYR1_029710</name>
</gene>